<dbReference type="InterPro" id="IPR004358">
    <property type="entry name" value="Sig_transdc_His_kin-like_C"/>
</dbReference>
<dbReference type="Pfam" id="PF00512">
    <property type="entry name" value="HisKA"/>
    <property type="match status" value="2"/>
</dbReference>
<dbReference type="SUPFAM" id="SSF55781">
    <property type="entry name" value="GAF domain-like"/>
    <property type="match status" value="1"/>
</dbReference>
<dbReference type="PANTHER" id="PTHR43547">
    <property type="entry name" value="TWO-COMPONENT HISTIDINE KINASE"/>
    <property type="match status" value="1"/>
</dbReference>
<dbReference type="SMART" id="SM00091">
    <property type="entry name" value="PAS"/>
    <property type="match status" value="1"/>
</dbReference>
<evidence type="ECO:0000313" key="9">
    <source>
        <dbReference type="Proteomes" id="UP001056386"/>
    </source>
</evidence>
<reference evidence="8" key="1">
    <citation type="submission" date="2022-06" db="EMBL/GenBank/DDBJ databases">
        <title>Draft genome sequence of Burkholderia glumae strain GR20004 isolated from rice panicle showing bacterial panicle blight.</title>
        <authorList>
            <person name="Choi S.Y."/>
            <person name="Lee Y.H."/>
        </authorList>
    </citation>
    <scope>NUCLEOTIDE SEQUENCE</scope>
    <source>
        <strain evidence="8">GR20004</strain>
    </source>
</reference>
<dbReference type="InterPro" id="IPR005467">
    <property type="entry name" value="His_kinase_dom"/>
</dbReference>
<feature type="compositionally biased region" description="Pro residues" evidence="5">
    <location>
        <begin position="1172"/>
        <end position="1181"/>
    </location>
</feature>
<dbReference type="InterPro" id="IPR029016">
    <property type="entry name" value="GAF-like_dom_sf"/>
</dbReference>
<feature type="region of interest" description="Disordered" evidence="5">
    <location>
        <begin position="1161"/>
        <end position="1182"/>
    </location>
</feature>
<keyword evidence="8" id="KW-0547">Nucleotide-binding</keyword>
<dbReference type="CDD" id="cd00082">
    <property type="entry name" value="HisKA"/>
    <property type="match status" value="2"/>
</dbReference>
<feature type="modified residue" description="4-aspartylphosphate" evidence="4">
    <location>
        <position position="1233"/>
    </location>
</feature>
<dbReference type="Pfam" id="PF08448">
    <property type="entry name" value="PAS_4"/>
    <property type="match status" value="1"/>
</dbReference>
<dbReference type="Pfam" id="PF00072">
    <property type="entry name" value="Response_reg"/>
    <property type="match status" value="2"/>
</dbReference>
<comment type="catalytic activity">
    <reaction evidence="1">
        <text>ATP + protein L-histidine = ADP + protein N-phospho-L-histidine.</text>
        <dbReference type="EC" id="2.7.13.3"/>
    </reaction>
</comment>
<evidence type="ECO:0000256" key="5">
    <source>
        <dbReference type="SAM" id="MobiDB-lite"/>
    </source>
</evidence>
<dbReference type="Gene3D" id="3.30.450.40">
    <property type="match status" value="1"/>
</dbReference>
<dbReference type="GO" id="GO:0005524">
    <property type="term" value="F:ATP binding"/>
    <property type="evidence" value="ECO:0007669"/>
    <property type="project" value="UniProtKB-KW"/>
</dbReference>
<feature type="region of interest" description="Disordered" evidence="5">
    <location>
        <begin position="1"/>
        <end position="32"/>
    </location>
</feature>
<keyword evidence="9" id="KW-1185">Reference proteome</keyword>
<dbReference type="InterPro" id="IPR003661">
    <property type="entry name" value="HisK_dim/P_dom"/>
</dbReference>
<dbReference type="PRINTS" id="PR00344">
    <property type="entry name" value="BCTRLSENSOR"/>
</dbReference>
<dbReference type="SMART" id="SM00388">
    <property type="entry name" value="HisKA"/>
    <property type="match status" value="2"/>
</dbReference>
<dbReference type="InterPro" id="IPR000014">
    <property type="entry name" value="PAS"/>
</dbReference>
<dbReference type="EMBL" id="CP099587">
    <property type="protein sequence ID" value="USS47097.1"/>
    <property type="molecule type" value="Genomic_DNA"/>
</dbReference>
<dbReference type="InterPro" id="IPR001789">
    <property type="entry name" value="Sig_transdc_resp-reg_receiver"/>
</dbReference>
<evidence type="ECO:0000256" key="3">
    <source>
        <dbReference type="ARBA" id="ARBA00022553"/>
    </source>
</evidence>
<dbReference type="InterPro" id="IPR036097">
    <property type="entry name" value="HisK_dim/P_sf"/>
</dbReference>
<sequence length="1300" mass="140467">MVAAGGACTSGRDAPTSSRRRPPPCHASRPPHHRRIDLLSEHSLEFLPQRGEMARRARAFDWTRTPLGAPAHWPANLRSALSLCLSSRFPILVWWGDDYRMIYNDAYIPFLGQGKHPDALGRSGEACWREIWPHIGPMLDSVMRTGVATWSDDEQYFFDRALPREEVYVTFTYGPIFAEDGRTVEGIFCPCTETTEKIVGARRMQTLSKLGVRARETLDVHDACTRLAAVLAENASDVAFAAIFRAAPGGLPLVPLAAAGVDAAAVRDALAGPLARAVESGAPVEIDLLACGVTMPGGAWPEPAPRARAIPLRWSGDAGAGAVVVLGASPRRPFNAAYASFQDLVAGHIETAIANAFAYEQERKRAEALAEIDRGKTAFFSNISHEFRTPLTLLLGPLEDACAHAGVPEPVREQLRIAHGNSARLLRLVNALLDFAQIEAGRLRATFRPTDLAALTRDIASRFRSTVERGGLAFEVDCPALPGPVHVDADLWEKIVSNLLSNAFKFTLHGSIRVSLRAGAARTVVFEVADTGVGIAPADRERLFERFYRVEGQGGRSMEGAGIGLALAKELVAAHGGTIEVASEPGRGSTFSVTLRTGAAHLPARHVASERAGPAHAPRPIAPPAPAAQRPPLHGGTATSAPAAAQAPQARGDHRFASTFGARILVADDNADMRHYLNSLLGGAYRVEAVADGARLLDAARRERPDLVLTDVMMPNLDGFAVRGALREDPRLREVPVILLSARAGEEARIAALDAGVDDYLVKPFSARELLARIGAVLERDRQIRERLVMQERLRLRTAQFETLVDVAPIGVFLLDAQLRFAEVNPVTRRTLDAVPDLVGRDFREVTRRVWRPAYAEQIIAVFEHTLATGEQFCATESAETRADTGRTEYYEWQVDRIVLSDGCHGLVCYFRDISAQVQARCRLQQADRQKDEFLAMLAHELRNPLAPVRHAIELLAAAPDDAALQARVTPILMRQTDILGRLVEDLLEVSRITRGLITLRRETVSLDSLAAQAADAVRPFIEQRRHALEVIGEAGLPVFVDPSRLVQCVVNLMNNAAKYTEPGGRVRVETFRRDAWAVLRVADNGRGIPQELLPHVFNLFVQGERTLDRREGGLGIGLSIVARLVDMHGGTVGVESAGAGRGACFEIALPLARPAAASTATAASAPGGSPELPPDRPPPAARRVLVVDDNVDAADALAALLSIEGHQVKVAYSALDALALAPSFEPSAILLDIGLPGMDGHEVARRLRAMPAGRDAQLVAVTGYGQAADRERALAAGFDAHLVKPVAMAQLQRLFGRDA</sequence>
<keyword evidence="8" id="KW-0067">ATP-binding</keyword>
<dbReference type="SMART" id="SM00448">
    <property type="entry name" value="REC"/>
    <property type="match status" value="2"/>
</dbReference>
<dbReference type="InterPro" id="IPR003594">
    <property type="entry name" value="HATPase_dom"/>
</dbReference>
<feature type="compositionally biased region" description="Basic residues" evidence="5">
    <location>
        <begin position="18"/>
        <end position="32"/>
    </location>
</feature>
<evidence type="ECO:0000256" key="4">
    <source>
        <dbReference type="PROSITE-ProRule" id="PRU00169"/>
    </source>
</evidence>
<dbReference type="InterPro" id="IPR011006">
    <property type="entry name" value="CheY-like_superfamily"/>
</dbReference>
<evidence type="ECO:0000259" key="6">
    <source>
        <dbReference type="PROSITE" id="PS50109"/>
    </source>
</evidence>
<name>A0ABY5BMU0_BURGL</name>
<dbReference type="SUPFAM" id="SSF52172">
    <property type="entry name" value="CheY-like"/>
    <property type="match status" value="2"/>
</dbReference>
<dbReference type="InterPro" id="IPR013656">
    <property type="entry name" value="PAS_4"/>
</dbReference>
<dbReference type="InterPro" id="IPR035965">
    <property type="entry name" value="PAS-like_dom_sf"/>
</dbReference>
<dbReference type="CDD" id="cd00075">
    <property type="entry name" value="HATPase"/>
    <property type="match status" value="1"/>
</dbReference>
<gene>
    <name evidence="8" type="ORF">NFI99_19700</name>
</gene>
<dbReference type="PROSITE" id="PS50110">
    <property type="entry name" value="RESPONSE_REGULATORY"/>
    <property type="match status" value="2"/>
</dbReference>
<feature type="modified residue" description="4-aspartylphosphate" evidence="4">
    <location>
        <position position="711"/>
    </location>
</feature>
<feature type="domain" description="Response regulatory" evidence="7">
    <location>
        <begin position="663"/>
        <end position="778"/>
    </location>
</feature>
<proteinExistence type="predicted"/>
<dbReference type="CDD" id="cd00130">
    <property type="entry name" value="PAS"/>
    <property type="match status" value="1"/>
</dbReference>
<dbReference type="Pfam" id="PF02518">
    <property type="entry name" value="HATPase_c"/>
    <property type="match status" value="2"/>
</dbReference>
<dbReference type="CDD" id="cd17574">
    <property type="entry name" value="REC_OmpR"/>
    <property type="match status" value="1"/>
</dbReference>
<protein>
    <recommendedName>
        <fullName evidence="2">histidine kinase</fullName>
        <ecNumber evidence="2">2.7.13.3</ecNumber>
    </recommendedName>
</protein>
<dbReference type="SUPFAM" id="SSF55785">
    <property type="entry name" value="PYP-like sensor domain (PAS domain)"/>
    <property type="match status" value="1"/>
</dbReference>
<dbReference type="Gene3D" id="3.30.565.10">
    <property type="entry name" value="Histidine kinase-like ATPase, C-terminal domain"/>
    <property type="match status" value="2"/>
</dbReference>
<dbReference type="CDD" id="cd16922">
    <property type="entry name" value="HATPase_EvgS-ArcB-TorS-like"/>
    <property type="match status" value="1"/>
</dbReference>
<dbReference type="EC" id="2.7.13.3" evidence="2"/>
<dbReference type="SMART" id="SM00387">
    <property type="entry name" value="HATPase_c"/>
    <property type="match status" value="2"/>
</dbReference>
<evidence type="ECO:0000256" key="1">
    <source>
        <dbReference type="ARBA" id="ARBA00000085"/>
    </source>
</evidence>
<evidence type="ECO:0000259" key="7">
    <source>
        <dbReference type="PROSITE" id="PS50110"/>
    </source>
</evidence>
<feature type="region of interest" description="Disordered" evidence="5">
    <location>
        <begin position="609"/>
        <end position="652"/>
    </location>
</feature>
<feature type="domain" description="Histidine kinase" evidence="6">
    <location>
        <begin position="382"/>
        <end position="599"/>
    </location>
</feature>
<feature type="compositionally biased region" description="Low complexity" evidence="5">
    <location>
        <begin position="627"/>
        <end position="650"/>
    </location>
</feature>
<dbReference type="Gene3D" id="3.30.450.20">
    <property type="entry name" value="PAS domain"/>
    <property type="match status" value="2"/>
</dbReference>
<feature type="compositionally biased region" description="Low complexity" evidence="5">
    <location>
        <begin position="1161"/>
        <end position="1171"/>
    </location>
</feature>
<organism evidence="8 9">
    <name type="scientific">Burkholderia glumae</name>
    <name type="common">Pseudomonas glumae</name>
    <dbReference type="NCBI Taxonomy" id="337"/>
    <lineage>
        <taxon>Bacteria</taxon>
        <taxon>Pseudomonadati</taxon>
        <taxon>Pseudomonadota</taxon>
        <taxon>Betaproteobacteria</taxon>
        <taxon>Burkholderiales</taxon>
        <taxon>Burkholderiaceae</taxon>
        <taxon>Burkholderia</taxon>
    </lineage>
</organism>
<dbReference type="Gene3D" id="1.10.287.130">
    <property type="match status" value="2"/>
</dbReference>
<dbReference type="PANTHER" id="PTHR43547:SF2">
    <property type="entry name" value="HYBRID SIGNAL TRANSDUCTION HISTIDINE KINASE C"/>
    <property type="match status" value="1"/>
</dbReference>
<evidence type="ECO:0000313" key="8">
    <source>
        <dbReference type="EMBL" id="USS47097.1"/>
    </source>
</evidence>
<dbReference type="SUPFAM" id="SSF47384">
    <property type="entry name" value="Homodimeric domain of signal transducing histidine kinase"/>
    <property type="match status" value="2"/>
</dbReference>
<evidence type="ECO:0000256" key="2">
    <source>
        <dbReference type="ARBA" id="ARBA00012438"/>
    </source>
</evidence>
<dbReference type="InterPro" id="IPR036890">
    <property type="entry name" value="HATPase_C_sf"/>
</dbReference>
<dbReference type="SUPFAM" id="SSF55874">
    <property type="entry name" value="ATPase domain of HSP90 chaperone/DNA topoisomerase II/histidine kinase"/>
    <property type="match status" value="2"/>
</dbReference>
<keyword evidence="3 4" id="KW-0597">Phosphoprotein</keyword>
<dbReference type="Proteomes" id="UP001056386">
    <property type="component" value="Chromosome 1"/>
</dbReference>
<dbReference type="PROSITE" id="PS50109">
    <property type="entry name" value="HIS_KIN"/>
    <property type="match status" value="2"/>
</dbReference>
<feature type="domain" description="Histidine kinase" evidence="6">
    <location>
        <begin position="937"/>
        <end position="1154"/>
    </location>
</feature>
<feature type="domain" description="Response regulatory" evidence="7">
    <location>
        <begin position="1184"/>
        <end position="1300"/>
    </location>
</feature>
<dbReference type="RefSeq" id="WP_252836901.1">
    <property type="nucleotide sequence ID" value="NZ_CP099587.1"/>
</dbReference>
<dbReference type="Gene3D" id="3.40.50.2300">
    <property type="match status" value="2"/>
</dbReference>
<accession>A0ABY5BMU0</accession>